<gene>
    <name evidence="1" type="ORF">PBR_1189</name>
</gene>
<protein>
    <submittedName>
        <fullName evidence="1">Uncharacterized protein</fullName>
    </submittedName>
</protein>
<organism evidence="1 2">
    <name type="scientific">Segatella baroniae B14</name>
    <dbReference type="NCBI Taxonomy" id="752555"/>
    <lineage>
        <taxon>Bacteria</taxon>
        <taxon>Pseudomonadati</taxon>
        <taxon>Bacteroidota</taxon>
        <taxon>Bacteroidia</taxon>
        <taxon>Bacteroidales</taxon>
        <taxon>Prevotellaceae</taxon>
        <taxon>Segatella</taxon>
    </lineage>
</organism>
<proteinExistence type="predicted"/>
<dbReference type="Proteomes" id="UP000004524">
    <property type="component" value="Unassembled WGS sequence"/>
</dbReference>
<accession>D8DZ78</accession>
<comment type="caution">
    <text evidence="1">The sequence shown here is derived from an EMBL/GenBank/DDBJ whole genome shotgun (WGS) entry which is preliminary data.</text>
</comment>
<keyword evidence="2" id="KW-1185">Reference proteome</keyword>
<sequence>MAYEYIHQLNKINKDEEFARYRQHPDASISVRAAKGA</sequence>
<evidence type="ECO:0000313" key="1">
    <source>
        <dbReference type="EMBL" id="EFI71234.1"/>
    </source>
</evidence>
<evidence type="ECO:0000313" key="2">
    <source>
        <dbReference type="Proteomes" id="UP000004524"/>
    </source>
</evidence>
<dbReference type="EMBL" id="ADWO01000082">
    <property type="protein sequence ID" value="EFI71234.1"/>
    <property type="molecule type" value="Genomic_DNA"/>
</dbReference>
<reference evidence="1 2" key="1">
    <citation type="journal article" date="2010" name="Microb. Ecol.">
        <title>Comparative genome analysis of Prevotella ruminicola and Prevotella bryantii: insights into their environmental niche.</title>
        <authorList>
            <consortium name="North American Consortium for Rumen Bacteria"/>
            <person name="Purushe J."/>
            <person name="Fouts D.E."/>
            <person name="Morrison M."/>
            <person name="White B.A."/>
            <person name="Mackie R.I."/>
            <person name="Coutinho P.M."/>
            <person name="Henrissat B."/>
            <person name="Nelson K.E."/>
        </authorList>
    </citation>
    <scope>NUCLEOTIDE SEQUENCE [LARGE SCALE GENOMIC DNA]</scope>
    <source>
        <strain evidence="1 2">B14</strain>
    </source>
</reference>
<name>D8DZ78_9BACT</name>
<dbReference type="AlphaFoldDB" id="D8DZ78"/>